<dbReference type="InterPro" id="IPR037143">
    <property type="entry name" value="4-PPantetheinyl_Trfase_dom_sf"/>
</dbReference>
<dbReference type="GO" id="GO:0000287">
    <property type="term" value="F:magnesium ion binding"/>
    <property type="evidence" value="ECO:0007669"/>
    <property type="project" value="InterPro"/>
</dbReference>
<evidence type="ECO:0000313" key="4">
    <source>
        <dbReference type="Proteomes" id="UP000294814"/>
    </source>
</evidence>
<dbReference type="InterPro" id="IPR008278">
    <property type="entry name" value="4-PPantetheinyl_Trfase_dom"/>
</dbReference>
<dbReference type="Gene3D" id="3.90.470.20">
    <property type="entry name" value="4'-phosphopantetheinyl transferase domain"/>
    <property type="match status" value="1"/>
</dbReference>
<protein>
    <submittedName>
        <fullName evidence="3">4-phosphopantetheinyl transferase family protein</fullName>
    </submittedName>
</protein>
<dbReference type="AlphaFoldDB" id="A0A4R5F662"/>
<comment type="caution">
    <text evidence="3">The sequence shown here is derived from an EMBL/GenBank/DDBJ whole genome shotgun (WGS) entry which is preliminary data.</text>
</comment>
<evidence type="ECO:0000313" key="3">
    <source>
        <dbReference type="EMBL" id="TDE43233.1"/>
    </source>
</evidence>
<dbReference type="Pfam" id="PF01648">
    <property type="entry name" value="ACPS"/>
    <property type="match status" value="1"/>
</dbReference>
<dbReference type="OrthoDB" id="663853at2"/>
<reference evidence="3 4" key="1">
    <citation type="submission" date="2019-03" db="EMBL/GenBank/DDBJ databases">
        <title>Novel species of Flavobacterium.</title>
        <authorList>
            <person name="Liu Q."/>
            <person name="Xin Y.-H."/>
        </authorList>
    </citation>
    <scope>NUCLEOTIDE SEQUENCE [LARGE SCALE GENOMIC DNA]</scope>
    <source>
        <strain evidence="3 4">LB3P52</strain>
    </source>
</reference>
<evidence type="ECO:0000259" key="2">
    <source>
        <dbReference type="Pfam" id="PF01648"/>
    </source>
</evidence>
<dbReference type="GO" id="GO:0008897">
    <property type="term" value="F:holo-[acyl-carrier-protein] synthase activity"/>
    <property type="evidence" value="ECO:0007669"/>
    <property type="project" value="InterPro"/>
</dbReference>
<proteinExistence type="predicted"/>
<evidence type="ECO:0000256" key="1">
    <source>
        <dbReference type="ARBA" id="ARBA00022679"/>
    </source>
</evidence>
<name>A0A4R5F662_9FLAO</name>
<keyword evidence="4" id="KW-1185">Reference proteome</keyword>
<dbReference type="EMBL" id="SMLG01000008">
    <property type="protein sequence ID" value="TDE43233.1"/>
    <property type="molecule type" value="Genomic_DNA"/>
</dbReference>
<keyword evidence="1 3" id="KW-0808">Transferase</keyword>
<sequence>MIGNDIVDLALARKESNWKRNRFLDKIFTAKEQLLIADTENPEIMVWNLWSRKEAAYKIYNRETGIRGYFPLQLECVYENEISGSVSIKGNTYFTKTTISDAFIHTIAVVKKEKFDTIRKLNSNETISKSDGIPFIIDEQTKITKPVSISHHGRFWEGITLID</sequence>
<dbReference type="RefSeq" id="WP_131916624.1">
    <property type="nucleotide sequence ID" value="NZ_SMLG01000008.1"/>
</dbReference>
<organism evidence="3 4">
    <name type="scientific">Flavobacterium rhamnosiphilum</name>
    <dbReference type="NCBI Taxonomy" id="2541724"/>
    <lineage>
        <taxon>Bacteria</taxon>
        <taxon>Pseudomonadati</taxon>
        <taxon>Bacteroidota</taxon>
        <taxon>Flavobacteriia</taxon>
        <taxon>Flavobacteriales</taxon>
        <taxon>Flavobacteriaceae</taxon>
        <taxon>Flavobacterium</taxon>
    </lineage>
</organism>
<accession>A0A4R5F662</accession>
<feature type="domain" description="4'-phosphopantetheinyl transferase" evidence="2">
    <location>
        <begin position="2"/>
        <end position="98"/>
    </location>
</feature>
<dbReference type="SUPFAM" id="SSF56214">
    <property type="entry name" value="4'-phosphopantetheinyl transferase"/>
    <property type="match status" value="1"/>
</dbReference>
<gene>
    <name evidence="3" type="ORF">E0I26_11510</name>
</gene>
<dbReference type="Proteomes" id="UP000294814">
    <property type="component" value="Unassembled WGS sequence"/>
</dbReference>